<dbReference type="Proteomes" id="UP000092460">
    <property type="component" value="Unassembled WGS sequence"/>
</dbReference>
<keyword evidence="2" id="KW-1185">Reference proteome</keyword>
<protein>
    <submittedName>
        <fullName evidence="1">Uncharacterized protein</fullName>
    </submittedName>
</protein>
<proteinExistence type="predicted"/>
<dbReference type="EMBL" id="JXJN01003486">
    <property type="status" value="NOT_ANNOTATED_CDS"/>
    <property type="molecule type" value="Genomic_DNA"/>
</dbReference>
<evidence type="ECO:0000313" key="1">
    <source>
        <dbReference type="EnsemblMetazoa" id="GPPI008538-PA"/>
    </source>
</evidence>
<reference evidence="2" key="1">
    <citation type="submission" date="2015-01" db="EMBL/GenBank/DDBJ databases">
        <authorList>
            <person name="Aksoy S."/>
            <person name="Warren W."/>
            <person name="Wilson R.K."/>
        </authorList>
    </citation>
    <scope>NUCLEOTIDE SEQUENCE [LARGE SCALE GENOMIC DNA]</scope>
    <source>
        <strain evidence="2">IAEA</strain>
    </source>
</reference>
<evidence type="ECO:0000313" key="2">
    <source>
        <dbReference type="Proteomes" id="UP000092460"/>
    </source>
</evidence>
<dbReference type="VEuPathDB" id="VectorBase:GPPI008538"/>
<name>A0A1B0AU00_9MUSC</name>
<dbReference type="EnsemblMetazoa" id="GPPI008538-RA">
    <property type="protein sequence ID" value="GPPI008538-PA"/>
    <property type="gene ID" value="GPPI008538"/>
</dbReference>
<organism evidence="1 2">
    <name type="scientific">Glossina palpalis gambiensis</name>
    <dbReference type="NCBI Taxonomy" id="67801"/>
    <lineage>
        <taxon>Eukaryota</taxon>
        <taxon>Metazoa</taxon>
        <taxon>Ecdysozoa</taxon>
        <taxon>Arthropoda</taxon>
        <taxon>Hexapoda</taxon>
        <taxon>Insecta</taxon>
        <taxon>Pterygota</taxon>
        <taxon>Neoptera</taxon>
        <taxon>Endopterygota</taxon>
        <taxon>Diptera</taxon>
        <taxon>Brachycera</taxon>
        <taxon>Muscomorpha</taxon>
        <taxon>Hippoboscoidea</taxon>
        <taxon>Glossinidae</taxon>
        <taxon>Glossina</taxon>
    </lineage>
</organism>
<sequence length="101" mass="11957">MRSTYQQGLSLAIANKNKINVCHTYEKRKLKKSITRNSVDVYDERTLEYLHPISDQMCIRALYKVVFATLLHIEENRWYTTYYDVQEIGFCEALSEVCRPT</sequence>
<dbReference type="AlphaFoldDB" id="A0A1B0AU00"/>
<accession>A0A1B0AU00</accession>
<reference evidence="1" key="2">
    <citation type="submission" date="2020-05" db="UniProtKB">
        <authorList>
            <consortium name="EnsemblMetazoa"/>
        </authorList>
    </citation>
    <scope>IDENTIFICATION</scope>
    <source>
        <strain evidence="1">IAEA</strain>
    </source>
</reference>
<dbReference type="EMBL" id="JXJN01003485">
    <property type="status" value="NOT_ANNOTATED_CDS"/>
    <property type="molecule type" value="Genomic_DNA"/>
</dbReference>